<dbReference type="EMBL" id="LAZR01032656">
    <property type="protein sequence ID" value="KKL50291.1"/>
    <property type="molecule type" value="Genomic_DNA"/>
</dbReference>
<proteinExistence type="predicted"/>
<gene>
    <name evidence="2" type="ORF">LCGC14_2306970</name>
</gene>
<keyword evidence="1" id="KW-0812">Transmembrane</keyword>
<keyword evidence="1" id="KW-1133">Transmembrane helix</keyword>
<protein>
    <submittedName>
        <fullName evidence="2">Uncharacterized protein</fullName>
    </submittedName>
</protein>
<feature type="transmembrane region" description="Helical" evidence="1">
    <location>
        <begin position="6"/>
        <end position="24"/>
    </location>
</feature>
<name>A0A0F9D9B8_9ZZZZ</name>
<dbReference type="AlphaFoldDB" id="A0A0F9D9B8"/>
<accession>A0A0F9D9B8</accession>
<evidence type="ECO:0000313" key="2">
    <source>
        <dbReference type="EMBL" id="KKL50291.1"/>
    </source>
</evidence>
<reference evidence="2" key="1">
    <citation type="journal article" date="2015" name="Nature">
        <title>Complex archaea that bridge the gap between prokaryotes and eukaryotes.</title>
        <authorList>
            <person name="Spang A."/>
            <person name="Saw J.H."/>
            <person name="Jorgensen S.L."/>
            <person name="Zaremba-Niedzwiedzka K."/>
            <person name="Martijn J."/>
            <person name="Lind A.E."/>
            <person name="van Eijk R."/>
            <person name="Schleper C."/>
            <person name="Guy L."/>
            <person name="Ettema T.J."/>
        </authorList>
    </citation>
    <scope>NUCLEOTIDE SEQUENCE</scope>
</reference>
<sequence>MDIGSIVGLVVGIVALLGVGWRTVRWCTRIETKVDTLWATYLADGQRPDLGAQHSDFRLNKEGHDLIPDDLKGRLDALTGNPGGLPSFWSRLSRLNRLWRRSMPKEEVASGYLVVHTLGLEDIRTWASEKNLSVQEAIAVLSAYLAERIDQGV</sequence>
<evidence type="ECO:0000256" key="1">
    <source>
        <dbReference type="SAM" id="Phobius"/>
    </source>
</evidence>
<keyword evidence="1" id="KW-0472">Membrane</keyword>
<organism evidence="2">
    <name type="scientific">marine sediment metagenome</name>
    <dbReference type="NCBI Taxonomy" id="412755"/>
    <lineage>
        <taxon>unclassified sequences</taxon>
        <taxon>metagenomes</taxon>
        <taxon>ecological metagenomes</taxon>
    </lineage>
</organism>
<comment type="caution">
    <text evidence="2">The sequence shown here is derived from an EMBL/GenBank/DDBJ whole genome shotgun (WGS) entry which is preliminary data.</text>
</comment>